<name>A0A6N9YLE2_9ACTN</name>
<accession>A0A6N9YLE2</accession>
<dbReference type="Proteomes" id="UP000469185">
    <property type="component" value="Unassembled WGS sequence"/>
</dbReference>
<dbReference type="RefSeq" id="WP_163818419.1">
    <property type="nucleotide sequence ID" value="NZ_JAAGOB010000004.1"/>
</dbReference>
<evidence type="ECO:0000313" key="1">
    <source>
        <dbReference type="EMBL" id="NED95668.1"/>
    </source>
</evidence>
<comment type="caution">
    <text evidence="1">The sequence shown here is derived from an EMBL/GenBank/DDBJ whole genome shotgun (WGS) entry which is preliminary data.</text>
</comment>
<dbReference type="AlphaFoldDB" id="A0A6N9YLE2"/>
<evidence type="ECO:0000313" key="2">
    <source>
        <dbReference type="Proteomes" id="UP000469185"/>
    </source>
</evidence>
<keyword evidence="2" id="KW-1185">Reference proteome</keyword>
<organism evidence="1 2">
    <name type="scientific">Phytoactinopolyspora alkaliphila</name>
    <dbReference type="NCBI Taxonomy" id="1783498"/>
    <lineage>
        <taxon>Bacteria</taxon>
        <taxon>Bacillati</taxon>
        <taxon>Actinomycetota</taxon>
        <taxon>Actinomycetes</taxon>
        <taxon>Jiangellales</taxon>
        <taxon>Jiangellaceae</taxon>
        <taxon>Phytoactinopolyspora</taxon>
    </lineage>
</organism>
<proteinExistence type="predicted"/>
<gene>
    <name evidence="1" type="ORF">G1H11_10120</name>
</gene>
<sequence>MDVKLQALAATQDHVILRPQLLAAGYTDDEIARLRRHSQLTAVRRGAYVETRIWNGMDPAGRHRATARAVVMQLKVPAVPSHITAAVILGLPIWGVDLSVVHVTRTDLHSPRLEAGVMHHAAGLWDGDVCSVSGVVVTSPLRTALDVARSVPFEQGVVVADGALRRVGNDRKGLLEKWDVMRTWPGARGAGRVVAFADGGAESVGESRARVQFDRIGLPAPRLQPVITGPNGEIFRADFLFEEEVTIGEFDGRSKYLGNLGPDDDPADVLWREKQREDILRNLGFGVARLVWADLSRDAEVLARFSAAFRQAGRRRAARALH</sequence>
<dbReference type="EMBL" id="JAAGOB010000004">
    <property type="protein sequence ID" value="NED95668.1"/>
    <property type="molecule type" value="Genomic_DNA"/>
</dbReference>
<reference evidence="1 2" key="1">
    <citation type="submission" date="2020-02" db="EMBL/GenBank/DDBJ databases">
        <authorList>
            <person name="Li X.-J."/>
            <person name="Feng X.-M."/>
        </authorList>
    </citation>
    <scope>NUCLEOTIDE SEQUENCE [LARGE SCALE GENOMIC DNA]</scope>
    <source>
        <strain evidence="1 2">CGMCC 4.7225</strain>
    </source>
</reference>
<protein>
    <submittedName>
        <fullName evidence="1">Type IV toxin-antitoxin system AbiEi family antitoxin domain-containing protein</fullName>
    </submittedName>
</protein>